<organism evidence="1 2">
    <name type="scientific">Algisphaera agarilytica</name>
    <dbReference type="NCBI Taxonomy" id="1385975"/>
    <lineage>
        <taxon>Bacteria</taxon>
        <taxon>Pseudomonadati</taxon>
        <taxon>Planctomycetota</taxon>
        <taxon>Phycisphaerae</taxon>
        <taxon>Phycisphaerales</taxon>
        <taxon>Phycisphaeraceae</taxon>
        <taxon>Algisphaera</taxon>
    </lineage>
</organism>
<evidence type="ECO:0000313" key="1">
    <source>
        <dbReference type="EMBL" id="MBB6428231.1"/>
    </source>
</evidence>
<gene>
    <name evidence="1" type="ORF">HNQ40_000037</name>
</gene>
<dbReference type="GO" id="GO:0004553">
    <property type="term" value="F:hydrolase activity, hydrolyzing O-glycosyl compounds"/>
    <property type="evidence" value="ECO:0007669"/>
    <property type="project" value="InterPro"/>
</dbReference>
<dbReference type="Proteomes" id="UP000541810">
    <property type="component" value="Unassembled WGS sequence"/>
</dbReference>
<keyword evidence="2" id="KW-1185">Reference proteome</keyword>
<dbReference type="InterPro" id="IPR017853">
    <property type="entry name" value="GH"/>
</dbReference>
<protein>
    <submittedName>
        <fullName evidence="1">Uncharacterized protein</fullName>
    </submittedName>
</protein>
<dbReference type="EMBL" id="JACHGY010000001">
    <property type="protein sequence ID" value="MBB6428231.1"/>
    <property type="molecule type" value="Genomic_DNA"/>
</dbReference>
<accession>A0A7X0H2V6</accession>
<sequence length="406" mass="44933">MGLLAMLVGLWCLPVAGQFVAGDWVQRGEARIQKYRMTPVSFLVFDAQGNLAPKAEIHIEQLQHAFTVGFVIYDGYPEHYDAEAEGWRVFNAVSLEGITSWRKMQPTGPEGLLTESVGEAIKAARDAGMHVRWGALLSADAFDLPEWVVPLRGEALFESARQYLQQVAAAYGETLDDLDIAEETLDHDRLTPAMLRVLAMDAQNVWPGVASRLQYDDALSGPRTFDLVREMDSVIKQQLNIAGFTINQTFPPRPIQQDLMEPALQRLANQHQPLLIGSLEIAGSHAIETAVNTETVLRTLFAQPMVQGVYFSGLYADDTADPSAALFDDEHQPTPVSRTADRLFRDTWWTDVTVRSDELGQAKARVYLGSHRVTATLADGSSVSVTIDLSERRDDAPQIVLMPIAE</sequence>
<dbReference type="RefSeq" id="WP_184675197.1">
    <property type="nucleotide sequence ID" value="NZ_JACHGY010000001.1"/>
</dbReference>
<dbReference type="PANTHER" id="PTHR31490:SF1">
    <property type="entry name" value="ENDO-1,4-BETA-XYLANASE 1"/>
    <property type="match status" value="1"/>
</dbReference>
<dbReference type="Gene3D" id="3.20.20.80">
    <property type="entry name" value="Glycosidases"/>
    <property type="match status" value="1"/>
</dbReference>
<dbReference type="SUPFAM" id="SSF51445">
    <property type="entry name" value="(Trans)glycosidases"/>
    <property type="match status" value="1"/>
</dbReference>
<dbReference type="InterPro" id="IPR044846">
    <property type="entry name" value="GH10"/>
</dbReference>
<dbReference type="AlphaFoldDB" id="A0A7X0H2V6"/>
<name>A0A7X0H2V6_9BACT</name>
<comment type="caution">
    <text evidence="1">The sequence shown here is derived from an EMBL/GenBank/DDBJ whole genome shotgun (WGS) entry which is preliminary data.</text>
</comment>
<proteinExistence type="predicted"/>
<dbReference type="GO" id="GO:0005975">
    <property type="term" value="P:carbohydrate metabolic process"/>
    <property type="evidence" value="ECO:0007669"/>
    <property type="project" value="InterPro"/>
</dbReference>
<dbReference type="PANTHER" id="PTHR31490">
    <property type="entry name" value="GLYCOSYL HYDROLASE"/>
    <property type="match status" value="1"/>
</dbReference>
<evidence type="ECO:0000313" key="2">
    <source>
        <dbReference type="Proteomes" id="UP000541810"/>
    </source>
</evidence>
<reference evidence="1 2" key="1">
    <citation type="submission" date="2020-08" db="EMBL/GenBank/DDBJ databases">
        <title>Genomic Encyclopedia of Type Strains, Phase IV (KMG-IV): sequencing the most valuable type-strain genomes for metagenomic binning, comparative biology and taxonomic classification.</title>
        <authorList>
            <person name="Goeker M."/>
        </authorList>
    </citation>
    <scope>NUCLEOTIDE SEQUENCE [LARGE SCALE GENOMIC DNA]</scope>
    <source>
        <strain evidence="1 2">DSM 103725</strain>
    </source>
</reference>